<reference evidence="1 2" key="1">
    <citation type="submission" date="2016-06" db="EMBL/GenBank/DDBJ databases">
        <title>The sequenced genome of the ice-adhering bacterium Marinomonas primoryensis, from Antarctica.</title>
        <authorList>
            <person name="Graham L."/>
            <person name="Vance T.D.R."/>
            <person name="Davies P.L."/>
        </authorList>
    </citation>
    <scope>NUCLEOTIDE SEQUENCE [LARGE SCALE GENOMIC DNA]</scope>
    <source>
        <strain evidence="1 2">AceL</strain>
    </source>
</reference>
<dbReference type="EMBL" id="CP016181">
    <property type="protein sequence ID" value="AWX99961.1"/>
    <property type="molecule type" value="Genomic_DNA"/>
</dbReference>
<evidence type="ECO:0000313" key="2">
    <source>
        <dbReference type="Proteomes" id="UP000249898"/>
    </source>
</evidence>
<accession>A0A2Z4PR06</accession>
<dbReference type="AlphaFoldDB" id="A0A2Z4PR06"/>
<proteinExistence type="predicted"/>
<protein>
    <submittedName>
        <fullName evidence="1">Uncharacterized protein</fullName>
    </submittedName>
</protein>
<evidence type="ECO:0000313" key="1">
    <source>
        <dbReference type="EMBL" id="AWX99961.1"/>
    </source>
</evidence>
<dbReference type="Proteomes" id="UP000249898">
    <property type="component" value="Chromosome"/>
</dbReference>
<sequence>MLNNLGDNCLEKHRKVPENKTNFSDVSSLPKPIFTDSMIIMEKESWVYTIKAYKRDEQGVYICFSDRSKKSSYNSQEPMVIRKYGDRYVAIRLYSDVCEDFAR</sequence>
<name>A0A2Z4PR06_9GAMM</name>
<organism evidence="1 2">
    <name type="scientific">Marinomonas primoryensis</name>
    <dbReference type="NCBI Taxonomy" id="178399"/>
    <lineage>
        <taxon>Bacteria</taxon>
        <taxon>Pseudomonadati</taxon>
        <taxon>Pseudomonadota</taxon>
        <taxon>Gammaproteobacteria</taxon>
        <taxon>Oceanospirillales</taxon>
        <taxon>Oceanospirillaceae</taxon>
        <taxon>Marinomonas</taxon>
    </lineage>
</organism>
<gene>
    <name evidence="1" type="ORF">A8139_08090</name>
</gene>